<dbReference type="EMBL" id="ML975162">
    <property type="protein sequence ID" value="KAF1811268.1"/>
    <property type="molecule type" value="Genomic_DNA"/>
</dbReference>
<evidence type="ECO:0000313" key="13">
    <source>
        <dbReference type="Proteomes" id="UP000504638"/>
    </source>
</evidence>
<feature type="transmembrane region" description="Helical" evidence="10">
    <location>
        <begin position="381"/>
        <end position="405"/>
    </location>
</feature>
<keyword evidence="4 10" id="KW-0926">Vacuole</keyword>
<dbReference type="Pfam" id="PF11700">
    <property type="entry name" value="ATG22"/>
    <property type="match status" value="1"/>
</dbReference>
<dbReference type="InterPro" id="IPR024671">
    <property type="entry name" value="Atg22-like"/>
</dbReference>
<keyword evidence="7 10" id="KW-1133">Transmembrane helix</keyword>
<feature type="compositionally biased region" description="Acidic residues" evidence="11">
    <location>
        <begin position="600"/>
        <end position="610"/>
    </location>
</feature>
<feature type="transmembrane region" description="Helical" evidence="10">
    <location>
        <begin position="506"/>
        <end position="526"/>
    </location>
</feature>
<evidence type="ECO:0000256" key="4">
    <source>
        <dbReference type="ARBA" id="ARBA00022554"/>
    </source>
</evidence>
<dbReference type="Gene3D" id="1.20.1250.20">
    <property type="entry name" value="MFS general substrate transporter like domains"/>
    <property type="match status" value="1"/>
</dbReference>
<keyword evidence="6 10" id="KW-0029">Amino-acid transport</keyword>
<feature type="region of interest" description="Disordered" evidence="11">
    <location>
        <begin position="596"/>
        <end position="627"/>
    </location>
</feature>
<dbReference type="GeneID" id="54417104"/>
<feature type="transmembrane region" description="Helical" evidence="10">
    <location>
        <begin position="546"/>
        <end position="569"/>
    </location>
</feature>
<dbReference type="RefSeq" id="XP_033532899.1">
    <property type="nucleotide sequence ID" value="XM_033676534.1"/>
</dbReference>
<evidence type="ECO:0000313" key="12">
    <source>
        <dbReference type="EMBL" id="KAF1811268.1"/>
    </source>
</evidence>
<dbReference type="GO" id="GO:0005774">
    <property type="term" value="C:vacuolar membrane"/>
    <property type="evidence" value="ECO:0007669"/>
    <property type="project" value="UniProtKB-SubCell"/>
</dbReference>
<dbReference type="CDD" id="cd17483">
    <property type="entry name" value="MFS_Atg22_like"/>
    <property type="match status" value="1"/>
</dbReference>
<name>A0A6G1FZR5_9PEZI</name>
<feature type="transmembrane region" description="Helical" evidence="10">
    <location>
        <begin position="142"/>
        <end position="159"/>
    </location>
</feature>
<evidence type="ECO:0000256" key="5">
    <source>
        <dbReference type="ARBA" id="ARBA00022692"/>
    </source>
</evidence>
<evidence type="ECO:0000313" key="14">
    <source>
        <dbReference type="RefSeq" id="XP_033532899.1"/>
    </source>
</evidence>
<comment type="subcellular location">
    <subcellularLocation>
        <location evidence="1 10">Vacuole membrane</location>
        <topology evidence="1 10">Multi-pass membrane protein</topology>
    </subcellularLocation>
</comment>
<dbReference type="PANTHER" id="PTHR23519:SF1">
    <property type="entry name" value="AUTOPHAGY-RELATED PROTEIN 22"/>
    <property type="match status" value="1"/>
</dbReference>
<dbReference type="InterPro" id="IPR036259">
    <property type="entry name" value="MFS_trans_sf"/>
</dbReference>
<evidence type="ECO:0000256" key="2">
    <source>
        <dbReference type="ARBA" id="ARBA00006978"/>
    </source>
</evidence>
<evidence type="ECO:0000256" key="1">
    <source>
        <dbReference type="ARBA" id="ARBA00004128"/>
    </source>
</evidence>
<feature type="transmembrane region" description="Helical" evidence="10">
    <location>
        <begin position="165"/>
        <end position="187"/>
    </location>
</feature>
<protein>
    <recommendedName>
        <fullName evidence="10">Autophagy-related protein</fullName>
    </recommendedName>
</protein>
<feature type="transmembrane region" description="Helical" evidence="10">
    <location>
        <begin position="475"/>
        <end position="494"/>
    </location>
</feature>
<feature type="transmembrane region" description="Helical" evidence="10">
    <location>
        <begin position="270"/>
        <end position="293"/>
    </location>
</feature>
<feature type="transmembrane region" description="Helical" evidence="10">
    <location>
        <begin position="111"/>
        <end position="130"/>
    </location>
</feature>
<feature type="transmembrane region" description="Helical" evidence="10">
    <location>
        <begin position="417"/>
        <end position="438"/>
    </location>
</feature>
<reference evidence="12 14" key="1">
    <citation type="submission" date="2020-01" db="EMBL/GenBank/DDBJ databases">
        <authorList>
            <consortium name="DOE Joint Genome Institute"/>
            <person name="Haridas S."/>
            <person name="Albert R."/>
            <person name="Binder M."/>
            <person name="Bloem J."/>
            <person name="Labutti K."/>
            <person name="Salamov A."/>
            <person name="Andreopoulos B."/>
            <person name="Baker S.E."/>
            <person name="Barry K."/>
            <person name="Bills G."/>
            <person name="Bluhm B.H."/>
            <person name="Cannon C."/>
            <person name="Castanera R."/>
            <person name="Culley D.E."/>
            <person name="Daum C."/>
            <person name="Ezra D."/>
            <person name="Gonzalez J.B."/>
            <person name="Henrissat B."/>
            <person name="Kuo A."/>
            <person name="Liang C."/>
            <person name="Lipzen A."/>
            <person name="Lutzoni F."/>
            <person name="Magnuson J."/>
            <person name="Mondo S."/>
            <person name="Nolan M."/>
            <person name="Ohm R."/>
            <person name="Pangilinan J."/>
            <person name="Park H.-J."/>
            <person name="Ramirez L."/>
            <person name="Alfaro M."/>
            <person name="Sun H."/>
            <person name="Tritt A."/>
            <person name="Yoshinaga Y."/>
            <person name="Zwiers L.-H."/>
            <person name="Turgeon B.G."/>
            <person name="Goodwin S.B."/>
            <person name="Spatafora J.W."/>
            <person name="Crous P.W."/>
            <person name="Grigoriev I.V."/>
        </authorList>
    </citation>
    <scope>NUCLEOTIDE SEQUENCE</scope>
    <source>
        <strain evidence="12 14">CBS 781.70</strain>
    </source>
</reference>
<dbReference type="AlphaFoldDB" id="A0A6G1FZR5"/>
<comment type="function">
    <text evidence="10">Vacuolar effluxer which mediate the efflux of amino acids resulting from autophagic degradation. The release of autophagic amino acids allows the maintenance of protein synthesis and viability during nitrogen starvation.</text>
</comment>
<evidence type="ECO:0000256" key="9">
    <source>
        <dbReference type="ARBA" id="ARBA00023136"/>
    </source>
</evidence>
<feature type="compositionally biased region" description="Acidic residues" evidence="11">
    <location>
        <begin position="226"/>
        <end position="237"/>
    </location>
</feature>
<dbReference type="SUPFAM" id="SSF103473">
    <property type="entry name" value="MFS general substrate transporter"/>
    <property type="match status" value="1"/>
</dbReference>
<keyword evidence="3 10" id="KW-0813">Transport</keyword>
<feature type="compositionally biased region" description="Acidic residues" evidence="11">
    <location>
        <begin position="618"/>
        <end position="627"/>
    </location>
</feature>
<feature type="transmembrane region" description="Helical" evidence="10">
    <location>
        <begin position="305"/>
        <end position="325"/>
    </location>
</feature>
<evidence type="ECO:0000256" key="11">
    <source>
        <dbReference type="SAM" id="MobiDB-lite"/>
    </source>
</evidence>
<proteinExistence type="inferred from homology"/>
<organism evidence="12">
    <name type="scientific">Eremomyces bilateralis CBS 781.70</name>
    <dbReference type="NCBI Taxonomy" id="1392243"/>
    <lineage>
        <taxon>Eukaryota</taxon>
        <taxon>Fungi</taxon>
        <taxon>Dikarya</taxon>
        <taxon>Ascomycota</taxon>
        <taxon>Pezizomycotina</taxon>
        <taxon>Dothideomycetes</taxon>
        <taxon>Dothideomycetes incertae sedis</taxon>
        <taxon>Eremomycetales</taxon>
        <taxon>Eremomycetaceae</taxon>
        <taxon>Eremomyces</taxon>
    </lineage>
</organism>
<dbReference type="InterPro" id="IPR050495">
    <property type="entry name" value="ATG22/LtaA_families"/>
</dbReference>
<dbReference type="InterPro" id="IPR044738">
    <property type="entry name" value="Atg22"/>
</dbReference>
<keyword evidence="8 10" id="KW-0072">Autophagy</keyword>
<feature type="compositionally biased region" description="Low complexity" evidence="11">
    <location>
        <begin position="238"/>
        <end position="255"/>
    </location>
</feature>
<keyword evidence="5 10" id="KW-0812">Transmembrane</keyword>
<accession>A0A6G1FZR5</accession>
<dbReference type="Proteomes" id="UP000504638">
    <property type="component" value="Unplaced"/>
</dbReference>
<feature type="transmembrane region" description="Helical" evidence="10">
    <location>
        <begin position="22"/>
        <end position="45"/>
    </location>
</feature>
<reference evidence="14" key="2">
    <citation type="submission" date="2020-04" db="EMBL/GenBank/DDBJ databases">
        <authorList>
            <consortium name="NCBI Genome Project"/>
        </authorList>
    </citation>
    <scope>NUCLEOTIDE SEQUENCE</scope>
    <source>
        <strain evidence="14">CBS 781.70</strain>
    </source>
</reference>
<feature type="region of interest" description="Disordered" evidence="11">
    <location>
        <begin position="226"/>
        <end position="259"/>
    </location>
</feature>
<reference evidence="14" key="3">
    <citation type="submission" date="2025-04" db="UniProtKB">
        <authorList>
            <consortium name="RefSeq"/>
        </authorList>
    </citation>
    <scope>IDENTIFICATION</scope>
    <source>
        <strain evidence="14">CBS 781.70</strain>
    </source>
</reference>
<dbReference type="GO" id="GO:0006914">
    <property type="term" value="P:autophagy"/>
    <property type="evidence" value="ECO:0007669"/>
    <property type="project" value="UniProtKB-KW"/>
</dbReference>
<dbReference type="OrthoDB" id="192733at2759"/>
<sequence>MDPPQYPGEDTRPTSKKELAGFYLYGWAAEVFVVCGMGSFVPITLEQLARSRGVLLSDGQTPCEPSMTPPAVPESSANSSPFLELFARRATPDVDQCVVRILGTEVNTASFALYVFSISVAVQAILIVSVSGAADHGRFRKSFLLGFGFAGAIATMLFLPVGSSMILIAALLAILSNTCFGASWVLLNSFLPLLVRHHPDIHAANEAEQQAREQDETTRPLVHVEDEEVEEAEDEAADTSTAALLPSTTSPPTTSDRSKTSLELNIGTHISALGIGIGYTAAILVQTLCILLVARVAPPLLALRLALFLIGAWWFLFTIPSALLLRPRPGPPLHLPFRTHHDPTNAFTRFRRRVRLVWTYVTLSWKSLFATLLRARALFDLLLFLFAWFLLSDSIATTSGTAILFAKTTLDLPASQIALISILSTLCGIFGAAFWPFLARRLDLSPTTTLIICNAIFLLIPLYGLSYYVPFVRNAGLGLQSAGEVFALACVYGLQLGGISTHTRALYAELIPPGSEAAFFALYAITDKGSSVLGPLVVGAVTDRFGGIRPAFVFLAVLVAAPLPMWWAVDVERGRRRAWEVAGEVEGKEVVGRRRRVVEEGGEEDGEDGEDGRIRMVDEEDEEENSG</sequence>
<gene>
    <name evidence="12 14" type="ORF">P152DRAFT_399778</name>
</gene>
<evidence type="ECO:0000256" key="10">
    <source>
        <dbReference type="RuleBase" id="RU363073"/>
    </source>
</evidence>
<evidence type="ECO:0000256" key="6">
    <source>
        <dbReference type="ARBA" id="ARBA00022970"/>
    </source>
</evidence>
<evidence type="ECO:0000256" key="8">
    <source>
        <dbReference type="ARBA" id="ARBA00023006"/>
    </source>
</evidence>
<evidence type="ECO:0000256" key="3">
    <source>
        <dbReference type="ARBA" id="ARBA00022448"/>
    </source>
</evidence>
<keyword evidence="9 10" id="KW-0472">Membrane</keyword>
<comment type="similarity">
    <text evidence="2 10">Belongs to the ATG22 family.</text>
</comment>
<dbReference type="PANTHER" id="PTHR23519">
    <property type="entry name" value="AUTOPHAGY-RELATED PROTEIN 22"/>
    <property type="match status" value="1"/>
</dbReference>
<evidence type="ECO:0000256" key="7">
    <source>
        <dbReference type="ARBA" id="ARBA00022989"/>
    </source>
</evidence>
<feature type="transmembrane region" description="Helical" evidence="10">
    <location>
        <begin position="450"/>
        <end position="469"/>
    </location>
</feature>
<keyword evidence="13" id="KW-1185">Reference proteome</keyword>
<dbReference type="GO" id="GO:0032974">
    <property type="term" value="P:amino acid transmembrane export from vacuole"/>
    <property type="evidence" value="ECO:0007669"/>
    <property type="project" value="InterPro"/>
</dbReference>